<feature type="compositionally biased region" description="Polar residues" evidence="6">
    <location>
        <begin position="199"/>
        <end position="217"/>
    </location>
</feature>
<dbReference type="CDD" id="cd06127">
    <property type="entry name" value="DEDDh"/>
    <property type="match status" value="1"/>
</dbReference>
<dbReference type="InterPro" id="IPR012337">
    <property type="entry name" value="RNaseH-like_sf"/>
</dbReference>
<dbReference type="SMART" id="SM00479">
    <property type="entry name" value="EXOIII"/>
    <property type="match status" value="1"/>
</dbReference>
<evidence type="ECO:0000256" key="1">
    <source>
        <dbReference type="ARBA" id="ARBA00001946"/>
    </source>
</evidence>
<evidence type="ECO:0000313" key="9">
    <source>
        <dbReference type="Proteomes" id="UP001279734"/>
    </source>
</evidence>
<dbReference type="Pfam" id="PF00929">
    <property type="entry name" value="RNase_T"/>
    <property type="match status" value="1"/>
</dbReference>
<proteinExistence type="predicted"/>
<feature type="region of interest" description="Disordered" evidence="6">
    <location>
        <begin position="199"/>
        <end position="289"/>
    </location>
</feature>
<dbReference type="PANTHER" id="PTHR30231">
    <property type="entry name" value="DNA POLYMERASE III SUBUNIT EPSILON"/>
    <property type="match status" value="1"/>
</dbReference>
<dbReference type="GO" id="GO:0008408">
    <property type="term" value="F:3'-5' exonuclease activity"/>
    <property type="evidence" value="ECO:0007669"/>
    <property type="project" value="TreeGrafter"/>
</dbReference>
<evidence type="ECO:0000256" key="5">
    <source>
        <dbReference type="ARBA" id="ARBA00022842"/>
    </source>
</evidence>
<evidence type="ECO:0000256" key="6">
    <source>
        <dbReference type="SAM" id="MobiDB-lite"/>
    </source>
</evidence>
<dbReference type="GO" id="GO:0046872">
    <property type="term" value="F:metal ion binding"/>
    <property type="evidence" value="ECO:0007669"/>
    <property type="project" value="UniProtKB-KW"/>
</dbReference>
<comment type="caution">
    <text evidence="8">The sequence shown here is derived from an EMBL/GenBank/DDBJ whole genome shotgun (WGS) entry which is preliminary data.</text>
</comment>
<evidence type="ECO:0000256" key="4">
    <source>
        <dbReference type="ARBA" id="ARBA00022839"/>
    </source>
</evidence>
<dbReference type="Proteomes" id="UP001279734">
    <property type="component" value="Unassembled WGS sequence"/>
</dbReference>
<dbReference type="EMBL" id="BSYO01000006">
    <property type="protein sequence ID" value="GMH05913.1"/>
    <property type="molecule type" value="Genomic_DNA"/>
</dbReference>
<sequence>MAVPNCSTKEASPEIVFFDLETTVPSSKAGNRFWVLEFGAIVVCPYKLVEIESFSTLVRPPDLFAVALRSSRREGITREAVSNAPTFQEVAGKIYALLNGRVWAGHNIQRFDCLRIKESFAEIGQTAPQPVGLIDSLGVLTEKFGRRAGNMKMATLADYFGLGQQKHRSLDDARMNLEVIKHCAAVLFLESSQPSLLNGNWRHGSSTITTRSRSLGKSSCRDENGETSLPTSPGYQTAAPYAMASPGKGPLSPNIHRPREDNKGPVDLKKKQTNHRNFGEANSDLNLMY</sequence>
<organism evidence="8 9">
    <name type="scientific">Nepenthes gracilis</name>
    <name type="common">Slender pitcher plant</name>
    <dbReference type="NCBI Taxonomy" id="150966"/>
    <lineage>
        <taxon>Eukaryota</taxon>
        <taxon>Viridiplantae</taxon>
        <taxon>Streptophyta</taxon>
        <taxon>Embryophyta</taxon>
        <taxon>Tracheophyta</taxon>
        <taxon>Spermatophyta</taxon>
        <taxon>Magnoliopsida</taxon>
        <taxon>eudicotyledons</taxon>
        <taxon>Gunneridae</taxon>
        <taxon>Pentapetalae</taxon>
        <taxon>Caryophyllales</taxon>
        <taxon>Nepenthaceae</taxon>
        <taxon>Nepenthes</taxon>
    </lineage>
</organism>
<reference evidence="8" key="1">
    <citation type="submission" date="2023-05" db="EMBL/GenBank/DDBJ databases">
        <title>Nepenthes gracilis genome sequencing.</title>
        <authorList>
            <person name="Fukushima K."/>
        </authorList>
    </citation>
    <scope>NUCLEOTIDE SEQUENCE</scope>
    <source>
        <strain evidence="8">SING2019-196</strain>
    </source>
</reference>
<dbReference type="InterPro" id="IPR013520">
    <property type="entry name" value="Ribonucl_H"/>
</dbReference>
<dbReference type="InterPro" id="IPR036397">
    <property type="entry name" value="RNaseH_sf"/>
</dbReference>
<keyword evidence="9" id="KW-1185">Reference proteome</keyword>
<feature type="compositionally biased region" description="Polar residues" evidence="6">
    <location>
        <begin position="226"/>
        <end position="235"/>
    </location>
</feature>
<evidence type="ECO:0000313" key="8">
    <source>
        <dbReference type="EMBL" id="GMH05913.1"/>
    </source>
</evidence>
<feature type="compositionally biased region" description="Basic and acidic residues" evidence="6">
    <location>
        <begin position="257"/>
        <end position="270"/>
    </location>
</feature>
<dbReference type="AlphaFoldDB" id="A0AAD3S7F1"/>
<evidence type="ECO:0000256" key="3">
    <source>
        <dbReference type="ARBA" id="ARBA00022801"/>
    </source>
</evidence>
<keyword evidence="3" id="KW-0378">Hydrolase</keyword>
<comment type="cofactor">
    <cofactor evidence="1">
        <name>Mg(2+)</name>
        <dbReference type="ChEBI" id="CHEBI:18420"/>
    </cofactor>
</comment>
<dbReference type="Gene3D" id="3.30.420.10">
    <property type="entry name" value="Ribonuclease H-like superfamily/Ribonuclease H"/>
    <property type="match status" value="1"/>
</dbReference>
<dbReference type="FunFam" id="3.30.420.10:FF:000040">
    <property type="entry name" value="Exonuclease family protein"/>
    <property type="match status" value="1"/>
</dbReference>
<keyword evidence="4" id="KW-0269">Exonuclease</keyword>
<dbReference type="SUPFAM" id="SSF53098">
    <property type="entry name" value="Ribonuclease H-like"/>
    <property type="match status" value="1"/>
</dbReference>
<protein>
    <recommendedName>
        <fullName evidence="7">Exonuclease domain-containing protein</fullName>
    </recommendedName>
</protein>
<feature type="domain" description="Exonuclease" evidence="7">
    <location>
        <begin position="14"/>
        <end position="189"/>
    </location>
</feature>
<dbReference type="PANTHER" id="PTHR30231:SF26">
    <property type="entry name" value="PROTEIN NEN4"/>
    <property type="match status" value="1"/>
</dbReference>
<name>A0AAD3S7F1_NEPGR</name>
<keyword evidence="5" id="KW-0460">Magnesium</keyword>
<dbReference type="GO" id="GO:0003676">
    <property type="term" value="F:nucleic acid binding"/>
    <property type="evidence" value="ECO:0007669"/>
    <property type="project" value="InterPro"/>
</dbReference>
<keyword evidence="4" id="KW-0540">Nuclease</keyword>
<gene>
    <name evidence="8" type="ORF">Nepgr_007753</name>
</gene>
<accession>A0AAD3S7F1</accession>
<keyword evidence="2" id="KW-0479">Metal-binding</keyword>
<evidence type="ECO:0000256" key="2">
    <source>
        <dbReference type="ARBA" id="ARBA00022723"/>
    </source>
</evidence>
<evidence type="ECO:0000259" key="7">
    <source>
        <dbReference type="SMART" id="SM00479"/>
    </source>
</evidence>